<evidence type="ECO:0000313" key="1">
    <source>
        <dbReference type="EMBL" id="MFC4596863.1"/>
    </source>
</evidence>
<evidence type="ECO:0000313" key="2">
    <source>
        <dbReference type="Proteomes" id="UP001596028"/>
    </source>
</evidence>
<name>A0ABV9F6P4_9BACL</name>
<keyword evidence="2" id="KW-1185">Reference proteome</keyword>
<proteinExistence type="predicted"/>
<dbReference type="Proteomes" id="UP001596028">
    <property type="component" value="Unassembled WGS sequence"/>
</dbReference>
<organism evidence="1 2">
    <name type="scientific">Cohnella hongkongensis</name>
    <dbReference type="NCBI Taxonomy" id="178337"/>
    <lineage>
        <taxon>Bacteria</taxon>
        <taxon>Bacillati</taxon>
        <taxon>Bacillota</taxon>
        <taxon>Bacilli</taxon>
        <taxon>Bacillales</taxon>
        <taxon>Paenibacillaceae</taxon>
        <taxon>Cohnella</taxon>
    </lineage>
</organism>
<gene>
    <name evidence="1" type="ORF">ACFO3S_01320</name>
</gene>
<accession>A0ABV9F6P4</accession>
<sequence length="43" mass="4907">MDTTPPTVNNSEIIDAHVKSFLDLIDQEIEKLTSEHKPIRDDT</sequence>
<dbReference type="EMBL" id="JBHSEP010000001">
    <property type="protein sequence ID" value="MFC4596863.1"/>
    <property type="molecule type" value="Genomic_DNA"/>
</dbReference>
<dbReference type="RefSeq" id="WP_378091427.1">
    <property type="nucleotide sequence ID" value="NZ_JBHSEP010000001.1"/>
</dbReference>
<protein>
    <submittedName>
        <fullName evidence="1">Uncharacterized protein</fullName>
    </submittedName>
</protein>
<reference evidence="2" key="1">
    <citation type="journal article" date="2019" name="Int. J. Syst. Evol. Microbiol.">
        <title>The Global Catalogue of Microorganisms (GCM) 10K type strain sequencing project: providing services to taxonomists for standard genome sequencing and annotation.</title>
        <authorList>
            <consortium name="The Broad Institute Genomics Platform"/>
            <consortium name="The Broad Institute Genome Sequencing Center for Infectious Disease"/>
            <person name="Wu L."/>
            <person name="Ma J."/>
        </authorList>
    </citation>
    <scope>NUCLEOTIDE SEQUENCE [LARGE SCALE GENOMIC DNA]</scope>
    <source>
        <strain evidence="2">CCUG 49571</strain>
    </source>
</reference>
<comment type="caution">
    <text evidence="1">The sequence shown here is derived from an EMBL/GenBank/DDBJ whole genome shotgun (WGS) entry which is preliminary data.</text>
</comment>